<proteinExistence type="predicted"/>
<dbReference type="EMBL" id="KK583264">
    <property type="protein sequence ID" value="KDO22718.1"/>
    <property type="molecule type" value="Genomic_DNA"/>
</dbReference>
<dbReference type="OrthoDB" id="65415at2759"/>
<dbReference type="GeneID" id="24133104"/>
<keyword evidence="4" id="KW-1185">Reference proteome</keyword>
<gene>
    <name evidence="3" type="ORF">SPRG_11031</name>
</gene>
<dbReference type="KEGG" id="spar:SPRG_11031"/>
<evidence type="ECO:0000313" key="4">
    <source>
        <dbReference type="Proteomes" id="UP000030745"/>
    </source>
</evidence>
<evidence type="ECO:0000313" key="3">
    <source>
        <dbReference type="EMBL" id="KDO22718.1"/>
    </source>
</evidence>
<dbReference type="VEuPathDB" id="FungiDB:SPRG_11031"/>
<organism evidence="3 4">
    <name type="scientific">Saprolegnia parasitica (strain CBS 223.65)</name>
    <dbReference type="NCBI Taxonomy" id="695850"/>
    <lineage>
        <taxon>Eukaryota</taxon>
        <taxon>Sar</taxon>
        <taxon>Stramenopiles</taxon>
        <taxon>Oomycota</taxon>
        <taxon>Saprolegniomycetes</taxon>
        <taxon>Saprolegniales</taxon>
        <taxon>Saprolegniaceae</taxon>
        <taxon>Saprolegnia</taxon>
    </lineage>
</organism>
<keyword evidence="1" id="KW-0175">Coiled coil</keyword>
<feature type="coiled-coil region" evidence="1">
    <location>
        <begin position="5"/>
        <end position="32"/>
    </location>
</feature>
<dbReference type="RefSeq" id="XP_012206626.1">
    <property type="nucleotide sequence ID" value="XM_012351236.1"/>
</dbReference>
<sequence length="121" mass="13413">MQRLVEENADEIEFLNQQLALWKHQVEVLTESDRREHAAASSKQPKKKALEIPEDTLLREMEQLHAQDRRAGSRVRSASNADTNNNSSSSNSSITKGGNSASAAVPKPSVWDRVLDSMIGD</sequence>
<reference evidence="3 4" key="1">
    <citation type="journal article" date="2013" name="PLoS Genet.">
        <title>Distinctive expansion of potential virulence genes in the genome of the oomycete fish pathogen Saprolegnia parasitica.</title>
        <authorList>
            <person name="Jiang R.H."/>
            <person name="de Bruijn I."/>
            <person name="Haas B.J."/>
            <person name="Belmonte R."/>
            <person name="Lobach L."/>
            <person name="Christie J."/>
            <person name="van den Ackerveken G."/>
            <person name="Bottin A."/>
            <person name="Bulone V."/>
            <person name="Diaz-Moreno S.M."/>
            <person name="Dumas B."/>
            <person name="Fan L."/>
            <person name="Gaulin E."/>
            <person name="Govers F."/>
            <person name="Grenville-Briggs L.J."/>
            <person name="Horner N.R."/>
            <person name="Levin J.Z."/>
            <person name="Mammella M."/>
            <person name="Meijer H.J."/>
            <person name="Morris P."/>
            <person name="Nusbaum C."/>
            <person name="Oome S."/>
            <person name="Phillips A.J."/>
            <person name="van Rooyen D."/>
            <person name="Rzeszutek E."/>
            <person name="Saraiva M."/>
            <person name="Secombes C.J."/>
            <person name="Seidl M.F."/>
            <person name="Snel B."/>
            <person name="Stassen J.H."/>
            <person name="Sykes S."/>
            <person name="Tripathy S."/>
            <person name="van den Berg H."/>
            <person name="Vega-Arreguin J.C."/>
            <person name="Wawra S."/>
            <person name="Young S.K."/>
            <person name="Zeng Q."/>
            <person name="Dieguez-Uribeondo J."/>
            <person name="Russ C."/>
            <person name="Tyler B.M."/>
            <person name="van West P."/>
        </authorList>
    </citation>
    <scope>NUCLEOTIDE SEQUENCE [LARGE SCALE GENOMIC DNA]</scope>
    <source>
        <strain evidence="3 4">CBS 223.65</strain>
    </source>
</reference>
<protein>
    <submittedName>
        <fullName evidence="3">Uncharacterized protein</fullName>
    </submittedName>
</protein>
<dbReference type="Proteomes" id="UP000030745">
    <property type="component" value="Unassembled WGS sequence"/>
</dbReference>
<evidence type="ECO:0000256" key="2">
    <source>
        <dbReference type="SAM" id="MobiDB-lite"/>
    </source>
</evidence>
<dbReference type="AlphaFoldDB" id="A0A067BWU4"/>
<feature type="region of interest" description="Disordered" evidence="2">
    <location>
        <begin position="62"/>
        <end position="121"/>
    </location>
</feature>
<evidence type="ECO:0000256" key="1">
    <source>
        <dbReference type="SAM" id="Coils"/>
    </source>
</evidence>
<name>A0A067BWU4_SAPPC</name>
<feature type="compositionally biased region" description="Basic and acidic residues" evidence="2">
    <location>
        <begin position="62"/>
        <end position="71"/>
    </location>
</feature>
<accession>A0A067BWU4</accession>
<feature type="compositionally biased region" description="Low complexity" evidence="2">
    <location>
        <begin position="77"/>
        <end position="100"/>
    </location>
</feature>